<dbReference type="EMBL" id="AP019514">
    <property type="protein sequence ID" value="BBI61017.1"/>
    <property type="molecule type" value="Genomic_DNA"/>
</dbReference>
<sequence>MPYLPIDPLDVGRSYEAVIRVNSQSGKGGVSYLLEQEHGIELPRRLSIEFSQVVQEVAERTGKEITSQMIYQAFSDEYLEKRMPFGLVSHRLSSEPESPKVTLEAIVETDGSRQTLKGEGNGPLAAFIKSLAAAGHDVEIIDYHEHSRGQGADAEAIAYVEVRIDGKAVFGVGTDESITSASMKGCSALLIVITPSSLSQRT</sequence>
<evidence type="ECO:0000313" key="4">
    <source>
        <dbReference type="EMBL" id="BBI61017.1"/>
    </source>
</evidence>
<dbReference type="Gene3D" id="1.10.287.1400">
    <property type="match status" value="1"/>
</dbReference>
<dbReference type="InterPro" id="IPR054692">
    <property type="entry name" value="LeuA-like_post-cat"/>
</dbReference>
<dbReference type="AlphaFoldDB" id="A0A455U666"/>
<name>A0A455U666_9GAMM</name>
<keyword evidence="2" id="KW-0808">Transferase</keyword>
<gene>
    <name evidence="4" type="ORF">HSBAA_23230</name>
</gene>
<evidence type="ECO:0000313" key="5">
    <source>
        <dbReference type="Proteomes" id="UP000320231"/>
    </source>
</evidence>
<dbReference type="SMART" id="SM00917">
    <property type="entry name" value="LeuA_dimer"/>
    <property type="match status" value="1"/>
</dbReference>
<dbReference type="InterPro" id="IPR013709">
    <property type="entry name" value="2-isopropylmalate_synth_dimer"/>
</dbReference>
<dbReference type="Proteomes" id="UP000320231">
    <property type="component" value="Chromosome"/>
</dbReference>
<dbReference type="EC" id="2.3.3.13" evidence="1"/>
<dbReference type="KEGG" id="hsr:HSBAA_23230"/>
<protein>
    <recommendedName>
        <fullName evidence="1">2-isopropylmalate synthase</fullName>
        <ecNumber evidence="1">2.3.3.13</ecNumber>
    </recommendedName>
</protein>
<feature type="domain" description="2-isopropylmalate synthase LeuA allosteric (dimerisation)" evidence="3">
    <location>
        <begin position="64"/>
        <end position="190"/>
    </location>
</feature>
<dbReference type="Gene3D" id="3.30.160.270">
    <property type="match status" value="1"/>
</dbReference>
<dbReference type="GO" id="GO:0009098">
    <property type="term" value="P:L-leucine biosynthetic process"/>
    <property type="evidence" value="ECO:0007669"/>
    <property type="project" value="InterPro"/>
</dbReference>
<dbReference type="Pfam" id="PF22615">
    <property type="entry name" value="IPMS_D2"/>
    <property type="match status" value="1"/>
</dbReference>
<reference evidence="4 5" key="1">
    <citation type="journal article" date="2019" name="Microbiol. Resour. Announc.">
        <title>Complete Genome Sequence of Halomonas sulfidaeris Strain Esulfide1 Isolated from a Metal Sulfide Rock at a Depth of 2,200 Meters, Obtained Using Nanopore Sequencing.</title>
        <authorList>
            <person name="Saito M."/>
            <person name="Nishigata A."/>
            <person name="Galipon J."/>
            <person name="Arakawa K."/>
        </authorList>
    </citation>
    <scope>NUCLEOTIDE SEQUENCE [LARGE SCALE GENOMIC DNA]</scope>
    <source>
        <strain evidence="4 5">ATCC BAA-803</strain>
    </source>
</reference>
<dbReference type="PANTHER" id="PTHR46911">
    <property type="match status" value="1"/>
</dbReference>
<organism evidence="4 5">
    <name type="scientific">Vreelandella sulfidaeris</name>
    <dbReference type="NCBI Taxonomy" id="115553"/>
    <lineage>
        <taxon>Bacteria</taxon>
        <taxon>Pseudomonadati</taxon>
        <taxon>Pseudomonadota</taxon>
        <taxon>Gammaproteobacteria</taxon>
        <taxon>Oceanospirillales</taxon>
        <taxon>Halomonadaceae</taxon>
        <taxon>Vreelandella</taxon>
    </lineage>
</organism>
<dbReference type="SUPFAM" id="SSF110921">
    <property type="entry name" value="2-isopropylmalate synthase LeuA, allosteric (dimerisation) domain"/>
    <property type="match status" value="1"/>
</dbReference>
<dbReference type="InterPro" id="IPR036230">
    <property type="entry name" value="LeuA_allosteric_dom_sf"/>
</dbReference>
<proteinExistence type="predicted"/>
<evidence type="ECO:0000256" key="1">
    <source>
        <dbReference type="ARBA" id="ARBA00012973"/>
    </source>
</evidence>
<dbReference type="SUPFAM" id="SSF89000">
    <property type="entry name" value="post-HMGL domain-like"/>
    <property type="match status" value="1"/>
</dbReference>
<accession>A0A455U666</accession>
<dbReference type="Pfam" id="PF08502">
    <property type="entry name" value="LeuA_dimer"/>
    <property type="match status" value="1"/>
</dbReference>
<evidence type="ECO:0000256" key="2">
    <source>
        <dbReference type="ARBA" id="ARBA00022679"/>
    </source>
</evidence>
<dbReference type="PANTHER" id="PTHR46911:SF1">
    <property type="entry name" value="2-ISOPROPYLMALATE SYNTHASE"/>
    <property type="match status" value="1"/>
</dbReference>
<dbReference type="GO" id="GO:0003852">
    <property type="term" value="F:2-isopropylmalate synthase activity"/>
    <property type="evidence" value="ECO:0007669"/>
    <property type="project" value="UniProtKB-EC"/>
</dbReference>
<evidence type="ECO:0000259" key="3">
    <source>
        <dbReference type="SMART" id="SM00917"/>
    </source>
</evidence>